<keyword evidence="5" id="KW-0547">Nucleotide-binding</keyword>
<comment type="catalytic activity">
    <reaction evidence="8">
        <text>L-threonyl-[protein] + ATP = O-phospho-L-threonyl-[protein] + ADP + H(+)</text>
        <dbReference type="Rhea" id="RHEA:46608"/>
        <dbReference type="Rhea" id="RHEA-COMP:11060"/>
        <dbReference type="Rhea" id="RHEA-COMP:11605"/>
        <dbReference type="ChEBI" id="CHEBI:15378"/>
        <dbReference type="ChEBI" id="CHEBI:30013"/>
        <dbReference type="ChEBI" id="CHEBI:30616"/>
        <dbReference type="ChEBI" id="CHEBI:61977"/>
        <dbReference type="ChEBI" id="CHEBI:456216"/>
        <dbReference type="EC" id="2.7.11.1"/>
    </reaction>
</comment>
<dbReference type="Gene3D" id="1.10.510.10">
    <property type="entry name" value="Transferase(Phosphotransferase) domain 1"/>
    <property type="match status" value="1"/>
</dbReference>
<keyword evidence="7" id="KW-0067">ATP-binding</keyword>
<evidence type="ECO:0000259" key="10">
    <source>
        <dbReference type="PROSITE" id="PS50011"/>
    </source>
</evidence>
<comment type="subcellular location">
    <subcellularLocation>
        <location evidence="1">Membrane</location>
        <topology evidence="1">Single-pass membrane protein</topology>
    </subcellularLocation>
</comment>
<dbReference type="InterPro" id="IPR000719">
    <property type="entry name" value="Prot_kinase_dom"/>
</dbReference>
<dbReference type="InterPro" id="IPR029787">
    <property type="entry name" value="Nucleotide_cyclase"/>
</dbReference>
<evidence type="ECO:0000256" key="5">
    <source>
        <dbReference type="ARBA" id="ARBA00022741"/>
    </source>
</evidence>
<accession>A0ABV0K1I1</accession>
<sequence>MTHGHRTLAAIMLTDAVGFSARMSVQEELTLSQLQRDQALMEALCEQFEGKVLKSTGDGLLMYFASAVQAVTCGLEIQKELHRINATAGDEPALLHRIGIHLGDVFFSQSDVMGNGVNIAARLQTEARPSGICISKIVYDVVKSRLDLDTTYAGPLQLKNIQELVPAYHVHALPRGPNEASPSAITTEEGLEVAPEASIDRKLLAPGTKVGGRYIVQRVLGQGGFGRSYLVEDSQRFGEACVLKEFFPTKKSGSNLQKALDLFKREAKTLYQLDHPQVPKFLACFTQKERLFIVQEYIDGVPYSQLIKQRRQQNSQFSEAEVVQWLMQMLQVLDYLHGLNIVHRDISPDNIMYCRDRSLPVLIDFGLVSDAISTLLSDEMTAADDAQPATMVGKFGYSPPEQIHLGQSFPSSDLYALGVTAIVLLTGRYPRDLIDRESLEWHWQTYTSVSPSLANILTQLVQQKPKARFQTARDVMQRLAPLAKTIKAPISPLTVEPAWTPAAHRLDAPGATSKTTLPQQRNPSFMEACRQELARCIGPMASVIVEDMIEQHPQATPEEFVEILASQLSNGRQATDFVSRIQVAVDENAVSLIDSSKELTAADPESILGVVTPAAERPSPEFLNRCRQTLTRCIGPMANYLIEDTLADFPQLSPQELINRLAAEIPDSKKAEEFCRQMQ</sequence>
<dbReference type="InterPro" id="IPR011009">
    <property type="entry name" value="Kinase-like_dom_sf"/>
</dbReference>
<evidence type="ECO:0000256" key="2">
    <source>
        <dbReference type="ARBA" id="ARBA00012513"/>
    </source>
</evidence>
<dbReference type="PROSITE" id="PS50125">
    <property type="entry name" value="GUANYLATE_CYCLASE_2"/>
    <property type="match status" value="1"/>
</dbReference>
<comment type="catalytic activity">
    <reaction evidence="9">
        <text>L-seryl-[protein] + ATP = O-phospho-L-seryl-[protein] + ADP + H(+)</text>
        <dbReference type="Rhea" id="RHEA:17989"/>
        <dbReference type="Rhea" id="RHEA-COMP:9863"/>
        <dbReference type="Rhea" id="RHEA-COMP:11604"/>
        <dbReference type="ChEBI" id="CHEBI:15378"/>
        <dbReference type="ChEBI" id="CHEBI:29999"/>
        <dbReference type="ChEBI" id="CHEBI:30616"/>
        <dbReference type="ChEBI" id="CHEBI:83421"/>
        <dbReference type="ChEBI" id="CHEBI:456216"/>
        <dbReference type="EC" id="2.7.11.1"/>
    </reaction>
</comment>
<name>A0ABV0K1I1_9CYAN</name>
<dbReference type="SUPFAM" id="SSF56112">
    <property type="entry name" value="Protein kinase-like (PK-like)"/>
    <property type="match status" value="1"/>
</dbReference>
<evidence type="ECO:0000256" key="8">
    <source>
        <dbReference type="ARBA" id="ARBA00047899"/>
    </source>
</evidence>
<dbReference type="Gene3D" id="3.30.200.20">
    <property type="entry name" value="Phosphorylase Kinase, domain 1"/>
    <property type="match status" value="1"/>
</dbReference>
<reference evidence="12 13" key="1">
    <citation type="submission" date="2022-04" db="EMBL/GenBank/DDBJ databases">
        <title>Positive selection, recombination, and allopatry shape intraspecific diversity of widespread and dominant cyanobacteria.</title>
        <authorList>
            <person name="Wei J."/>
            <person name="Shu W."/>
            <person name="Hu C."/>
        </authorList>
    </citation>
    <scope>NUCLEOTIDE SEQUENCE [LARGE SCALE GENOMIC DNA]</scope>
    <source>
        <strain evidence="12 13">DQ-A4</strain>
    </source>
</reference>
<dbReference type="PANTHER" id="PTHR24363:SF0">
    <property type="entry name" value="SERINE_THREONINE KINASE LIKE DOMAIN CONTAINING 1"/>
    <property type="match status" value="1"/>
</dbReference>
<proteinExistence type="predicted"/>
<organism evidence="12 13">
    <name type="scientific">Leptolyngbya subtilissima DQ-A4</name>
    <dbReference type="NCBI Taxonomy" id="2933933"/>
    <lineage>
        <taxon>Bacteria</taxon>
        <taxon>Bacillati</taxon>
        <taxon>Cyanobacteriota</taxon>
        <taxon>Cyanophyceae</taxon>
        <taxon>Leptolyngbyales</taxon>
        <taxon>Leptolyngbyaceae</taxon>
        <taxon>Leptolyngbya group</taxon>
        <taxon>Leptolyngbya</taxon>
    </lineage>
</organism>
<dbReference type="EMBL" id="JAMPKX010000002">
    <property type="protein sequence ID" value="MEP0946626.1"/>
    <property type="molecule type" value="Genomic_DNA"/>
</dbReference>
<gene>
    <name evidence="12" type="ORF">NC992_07065</name>
</gene>
<keyword evidence="6 12" id="KW-0418">Kinase</keyword>
<keyword evidence="3" id="KW-0723">Serine/threonine-protein kinase</keyword>
<dbReference type="GO" id="GO:0016301">
    <property type="term" value="F:kinase activity"/>
    <property type="evidence" value="ECO:0007669"/>
    <property type="project" value="UniProtKB-KW"/>
</dbReference>
<dbReference type="Pfam" id="PF26309">
    <property type="entry name" value="DUF8082"/>
    <property type="match status" value="2"/>
</dbReference>
<evidence type="ECO:0000256" key="1">
    <source>
        <dbReference type="ARBA" id="ARBA00004167"/>
    </source>
</evidence>
<comment type="caution">
    <text evidence="12">The sequence shown here is derived from an EMBL/GenBank/DDBJ whole genome shotgun (WGS) entry which is preliminary data.</text>
</comment>
<keyword evidence="13" id="KW-1185">Reference proteome</keyword>
<dbReference type="InterPro" id="IPR001054">
    <property type="entry name" value="A/G_cyclase"/>
</dbReference>
<evidence type="ECO:0000256" key="3">
    <source>
        <dbReference type="ARBA" id="ARBA00022527"/>
    </source>
</evidence>
<dbReference type="PROSITE" id="PS50011">
    <property type="entry name" value="PROTEIN_KINASE_DOM"/>
    <property type="match status" value="1"/>
</dbReference>
<evidence type="ECO:0000256" key="6">
    <source>
        <dbReference type="ARBA" id="ARBA00022777"/>
    </source>
</evidence>
<evidence type="ECO:0000259" key="11">
    <source>
        <dbReference type="PROSITE" id="PS50125"/>
    </source>
</evidence>
<dbReference type="Pfam" id="PF00211">
    <property type="entry name" value="Guanylate_cyc"/>
    <property type="match status" value="1"/>
</dbReference>
<dbReference type="PANTHER" id="PTHR24363">
    <property type="entry name" value="SERINE/THREONINE PROTEIN KINASE"/>
    <property type="match status" value="1"/>
</dbReference>
<dbReference type="SUPFAM" id="SSF55073">
    <property type="entry name" value="Nucleotide cyclase"/>
    <property type="match status" value="1"/>
</dbReference>
<dbReference type="Proteomes" id="UP001482513">
    <property type="component" value="Unassembled WGS sequence"/>
</dbReference>
<dbReference type="InterPro" id="IPR058395">
    <property type="entry name" value="DUF8082"/>
</dbReference>
<dbReference type="CDD" id="cd14014">
    <property type="entry name" value="STKc_PknB_like"/>
    <property type="match status" value="1"/>
</dbReference>
<dbReference type="RefSeq" id="WP_190696436.1">
    <property type="nucleotide sequence ID" value="NZ_JAMPKX010000002.1"/>
</dbReference>
<feature type="domain" description="Protein kinase" evidence="10">
    <location>
        <begin position="214"/>
        <end position="483"/>
    </location>
</feature>
<keyword evidence="4" id="KW-0808">Transferase</keyword>
<evidence type="ECO:0000256" key="4">
    <source>
        <dbReference type="ARBA" id="ARBA00022679"/>
    </source>
</evidence>
<evidence type="ECO:0000256" key="9">
    <source>
        <dbReference type="ARBA" id="ARBA00048679"/>
    </source>
</evidence>
<protein>
    <recommendedName>
        <fullName evidence="2">non-specific serine/threonine protein kinase</fullName>
        <ecNumber evidence="2">2.7.11.1</ecNumber>
    </recommendedName>
</protein>
<feature type="domain" description="Guanylate cyclase" evidence="11">
    <location>
        <begin position="10"/>
        <end position="124"/>
    </location>
</feature>
<dbReference type="Pfam" id="PF00069">
    <property type="entry name" value="Pkinase"/>
    <property type="match status" value="1"/>
</dbReference>
<evidence type="ECO:0000313" key="12">
    <source>
        <dbReference type="EMBL" id="MEP0946626.1"/>
    </source>
</evidence>
<dbReference type="Gene3D" id="3.30.70.1230">
    <property type="entry name" value="Nucleotide cyclase"/>
    <property type="match status" value="1"/>
</dbReference>
<evidence type="ECO:0000256" key="7">
    <source>
        <dbReference type="ARBA" id="ARBA00022840"/>
    </source>
</evidence>
<evidence type="ECO:0000313" key="13">
    <source>
        <dbReference type="Proteomes" id="UP001482513"/>
    </source>
</evidence>
<dbReference type="CDD" id="cd07302">
    <property type="entry name" value="CHD"/>
    <property type="match status" value="1"/>
</dbReference>
<dbReference type="EC" id="2.7.11.1" evidence="2"/>